<evidence type="ECO:0000313" key="2">
    <source>
        <dbReference type="EMBL" id="GIM00531.1"/>
    </source>
</evidence>
<comment type="caution">
    <text evidence="2">The sequence shown here is derived from an EMBL/GenBank/DDBJ whole genome shotgun (WGS) entry which is preliminary data.</text>
</comment>
<accession>A0A8J4G5N4</accession>
<protein>
    <submittedName>
        <fullName evidence="2">Uncharacterized protein</fullName>
    </submittedName>
</protein>
<evidence type="ECO:0000313" key="3">
    <source>
        <dbReference type="Proteomes" id="UP000722791"/>
    </source>
</evidence>
<gene>
    <name evidence="2" type="ORF">Vretimale_5522</name>
</gene>
<evidence type="ECO:0000256" key="1">
    <source>
        <dbReference type="SAM" id="MobiDB-lite"/>
    </source>
</evidence>
<organism evidence="2 3">
    <name type="scientific">Volvox reticuliferus</name>
    <dbReference type="NCBI Taxonomy" id="1737510"/>
    <lineage>
        <taxon>Eukaryota</taxon>
        <taxon>Viridiplantae</taxon>
        <taxon>Chlorophyta</taxon>
        <taxon>core chlorophytes</taxon>
        <taxon>Chlorophyceae</taxon>
        <taxon>CS clade</taxon>
        <taxon>Chlamydomonadales</taxon>
        <taxon>Volvocaceae</taxon>
        <taxon>Volvox</taxon>
    </lineage>
</organism>
<dbReference type="Proteomes" id="UP000722791">
    <property type="component" value="Unassembled WGS sequence"/>
</dbReference>
<proteinExistence type="predicted"/>
<dbReference type="AlphaFoldDB" id="A0A8J4G5N4"/>
<feature type="region of interest" description="Disordered" evidence="1">
    <location>
        <begin position="1"/>
        <end position="35"/>
    </location>
</feature>
<feature type="compositionally biased region" description="Low complexity" evidence="1">
    <location>
        <begin position="1"/>
        <end position="27"/>
    </location>
</feature>
<dbReference type="EMBL" id="BNCQ01000008">
    <property type="protein sequence ID" value="GIM00531.1"/>
    <property type="molecule type" value="Genomic_DNA"/>
</dbReference>
<name>A0A8J4G5N4_9CHLO</name>
<reference evidence="2" key="1">
    <citation type="journal article" date="2021" name="Proc. Natl. Acad. Sci. U.S.A.">
        <title>Three genomes in the algal genus Volvox reveal the fate of a haploid sex-determining region after a transition to homothallism.</title>
        <authorList>
            <person name="Yamamoto K."/>
            <person name="Hamaji T."/>
            <person name="Kawai-Toyooka H."/>
            <person name="Matsuzaki R."/>
            <person name="Takahashi F."/>
            <person name="Nishimura Y."/>
            <person name="Kawachi M."/>
            <person name="Noguchi H."/>
            <person name="Minakuchi Y."/>
            <person name="Umen J.G."/>
            <person name="Toyoda A."/>
            <person name="Nozaki H."/>
        </authorList>
    </citation>
    <scope>NUCLEOTIDE SEQUENCE</scope>
    <source>
        <strain evidence="2">NIES-3785</strain>
    </source>
</reference>
<sequence length="156" mass="16943">MPSCKPLRSSKSRPSSASTTISAGSIARRSMPPGMDDVHEVMRTFSSRRTRRRGGRLTVLAAQARGLGCWKGARIRKRVSSGQCSFRSPNSSALIVAERQEMLKRRSRTSPPVTLCSSPLRRLAAAELPHVSLLSSQVIPTISKSSFVSCESVDNS</sequence>